<dbReference type="Proteomes" id="UP000714420">
    <property type="component" value="Unassembled WGS sequence"/>
</dbReference>
<feature type="transmembrane region" description="Helical" evidence="1">
    <location>
        <begin position="273"/>
        <end position="299"/>
    </location>
</feature>
<name>A0ABX2AQH7_9BACT</name>
<keyword evidence="3" id="KW-1185">Reference proteome</keyword>
<accession>A0ABX2AQH7</accession>
<reference evidence="2 3" key="1">
    <citation type="submission" date="2020-05" db="EMBL/GenBank/DDBJ databases">
        <title>Distinct polysaccharide utilization as determinants for interspecies competition between intestinal Prevotella spp.</title>
        <authorList>
            <person name="Galvez E.J.C."/>
            <person name="Iljazovic A."/>
            <person name="Strowig T."/>
        </authorList>
    </citation>
    <scope>NUCLEOTIDE SEQUENCE [LARGE SCALE GENOMIC DNA]</scope>
    <source>
        <strain evidence="2 3">PMUR</strain>
    </source>
</reference>
<evidence type="ECO:0000256" key="1">
    <source>
        <dbReference type="SAM" id="Phobius"/>
    </source>
</evidence>
<protein>
    <submittedName>
        <fullName evidence="2">ABC transporter permease</fullName>
    </submittedName>
</protein>
<feature type="transmembrane region" description="Helical" evidence="1">
    <location>
        <begin position="12"/>
        <end position="38"/>
    </location>
</feature>
<keyword evidence="1" id="KW-0812">Transmembrane</keyword>
<sequence>MSLVWKLLRRHISVAQLAGFFFANLLGMLIVLTGYQFYRDVLPVFTKGDSFMSAEYMILSKKINAGSSLSGRSGTFSGEDIEDLEAQKFVRAVGMFTMAGYNVTARMGINGVPVLSSEMFFESVPDKFVDTPVDRWEWKEGMDEVPVILPRSYMAMYNFGFARIHSLPKLSEGIVGMIDFQIIVSGNGKRDAYKGKVIGFSNRLNSILVPQQFMDWSNSVYSSSGDVEPSRVIVEVGNPADGAISGYMENKGYDVENGNLDTGKTMYFLRMTVSMVMCIGLVISCLSFYMLMLSIYLLVQKNETKLENLLLIGYSPVQVALPYQLLTLLLNMTVFVIVCVLLLAVRGYYMDIIGMLYPDIDEGSVLPSFILGFCLLCLVTLFNFVAIREKIMNVWSRNGAVD</sequence>
<evidence type="ECO:0000313" key="2">
    <source>
        <dbReference type="EMBL" id="NPD92201.1"/>
    </source>
</evidence>
<gene>
    <name evidence="2" type="ORF">HPS56_07555</name>
</gene>
<evidence type="ECO:0000313" key="3">
    <source>
        <dbReference type="Proteomes" id="UP000714420"/>
    </source>
</evidence>
<feature type="transmembrane region" description="Helical" evidence="1">
    <location>
        <begin position="365"/>
        <end position="387"/>
    </location>
</feature>
<dbReference type="EMBL" id="JABKKF010000006">
    <property type="protein sequence ID" value="NPD92201.1"/>
    <property type="molecule type" value="Genomic_DNA"/>
</dbReference>
<proteinExistence type="predicted"/>
<dbReference type="RefSeq" id="WP_172275553.1">
    <property type="nucleotide sequence ID" value="NZ_CASGMU010000014.1"/>
</dbReference>
<comment type="caution">
    <text evidence="2">The sequence shown here is derived from an EMBL/GenBank/DDBJ whole genome shotgun (WGS) entry which is preliminary data.</text>
</comment>
<feature type="transmembrane region" description="Helical" evidence="1">
    <location>
        <begin position="320"/>
        <end position="345"/>
    </location>
</feature>
<keyword evidence="1" id="KW-1133">Transmembrane helix</keyword>
<organism evidence="2 3">
    <name type="scientific">Xylanibacter muris</name>
    <dbReference type="NCBI Taxonomy" id="2736290"/>
    <lineage>
        <taxon>Bacteria</taxon>
        <taxon>Pseudomonadati</taxon>
        <taxon>Bacteroidota</taxon>
        <taxon>Bacteroidia</taxon>
        <taxon>Bacteroidales</taxon>
        <taxon>Prevotellaceae</taxon>
        <taxon>Xylanibacter</taxon>
    </lineage>
</organism>
<keyword evidence="1" id="KW-0472">Membrane</keyword>